<dbReference type="PANTHER" id="PTHR46060:SF1">
    <property type="entry name" value="MARINER MOS1 TRANSPOSASE-LIKE PROTEIN"/>
    <property type="match status" value="1"/>
</dbReference>
<reference evidence="2" key="1">
    <citation type="submission" date="2020-08" db="EMBL/GenBank/DDBJ databases">
        <title>Genome sequencing and assembly of the red palm weevil Rhynchophorus ferrugineus.</title>
        <authorList>
            <person name="Dias G.B."/>
            <person name="Bergman C.M."/>
            <person name="Manee M."/>
        </authorList>
    </citation>
    <scope>NUCLEOTIDE SEQUENCE</scope>
    <source>
        <strain evidence="2">AA-2017</strain>
        <tissue evidence="2">Whole larva</tissue>
    </source>
</reference>
<feature type="signal peptide" evidence="1">
    <location>
        <begin position="1"/>
        <end position="23"/>
    </location>
</feature>
<organism evidence="2 3">
    <name type="scientific">Rhynchophorus ferrugineus</name>
    <name type="common">Red palm weevil</name>
    <name type="synonym">Curculio ferrugineus</name>
    <dbReference type="NCBI Taxonomy" id="354439"/>
    <lineage>
        <taxon>Eukaryota</taxon>
        <taxon>Metazoa</taxon>
        <taxon>Ecdysozoa</taxon>
        <taxon>Arthropoda</taxon>
        <taxon>Hexapoda</taxon>
        <taxon>Insecta</taxon>
        <taxon>Pterygota</taxon>
        <taxon>Neoptera</taxon>
        <taxon>Endopterygota</taxon>
        <taxon>Coleoptera</taxon>
        <taxon>Polyphaga</taxon>
        <taxon>Cucujiformia</taxon>
        <taxon>Curculionidae</taxon>
        <taxon>Dryophthorinae</taxon>
        <taxon>Rhynchophorus</taxon>
    </lineage>
</organism>
<name>A0A834IGQ1_RHYFE</name>
<keyword evidence="1" id="KW-0732">Signal</keyword>
<keyword evidence="3" id="KW-1185">Reference proteome</keyword>
<dbReference type="OrthoDB" id="616263at2759"/>
<proteinExistence type="predicted"/>
<dbReference type="Gene3D" id="1.10.10.1450">
    <property type="match status" value="1"/>
</dbReference>
<evidence type="ECO:0000313" key="2">
    <source>
        <dbReference type="EMBL" id="KAF7278752.1"/>
    </source>
</evidence>
<comment type="caution">
    <text evidence="2">The sequence shown here is derived from an EMBL/GenBank/DDBJ whole genome shotgun (WGS) entry which is preliminary data.</text>
</comment>
<dbReference type="Proteomes" id="UP000625711">
    <property type="component" value="Unassembled WGS sequence"/>
</dbReference>
<protein>
    <recommendedName>
        <fullName evidence="4">Mos1 transposase HTH domain-containing protein</fullName>
    </recommendedName>
</protein>
<evidence type="ECO:0000313" key="3">
    <source>
        <dbReference type="Proteomes" id="UP000625711"/>
    </source>
</evidence>
<dbReference type="PANTHER" id="PTHR46060">
    <property type="entry name" value="MARINER MOS1 TRANSPOSASE-LIKE PROTEIN"/>
    <property type="match status" value="1"/>
</dbReference>
<dbReference type="EMBL" id="JAACXV010000388">
    <property type="protein sequence ID" value="KAF7278752.1"/>
    <property type="molecule type" value="Genomic_DNA"/>
</dbReference>
<dbReference type="InterPro" id="IPR052709">
    <property type="entry name" value="Transposase-MT_Hybrid"/>
</dbReference>
<gene>
    <name evidence="2" type="ORF">GWI33_007985</name>
</gene>
<feature type="chain" id="PRO_5032509879" description="Mos1 transposase HTH domain-containing protein" evidence="1">
    <location>
        <begin position="24"/>
        <end position="101"/>
    </location>
</feature>
<sequence length="101" mass="11980">MNQKQFRVLILHCFLIGKYTAQAKQWFQKCYTDADPAEIIIKRCFADFKRGRRDTDEERSGRPNEVVSPENIKMHIIIFNDRKVKLPELDNIVKMLKNLLV</sequence>
<evidence type="ECO:0008006" key="4">
    <source>
        <dbReference type="Google" id="ProtNLM"/>
    </source>
</evidence>
<dbReference type="AlphaFoldDB" id="A0A834IGQ1"/>
<accession>A0A834IGQ1</accession>
<evidence type="ECO:0000256" key="1">
    <source>
        <dbReference type="SAM" id="SignalP"/>
    </source>
</evidence>